<keyword evidence="4" id="KW-0997">Cell inner membrane</keyword>
<comment type="subcellular location">
    <subcellularLocation>
        <location evidence="1">Cell membrane</location>
        <topology evidence="1">Multi-pass membrane protein</topology>
    </subcellularLocation>
</comment>
<dbReference type="GO" id="GO:0015190">
    <property type="term" value="F:L-leucine transmembrane transporter activity"/>
    <property type="evidence" value="ECO:0007669"/>
    <property type="project" value="TreeGrafter"/>
</dbReference>
<dbReference type="STRING" id="118967.SAMN02745191_0816"/>
<evidence type="ECO:0000313" key="12">
    <source>
        <dbReference type="Proteomes" id="UP000243297"/>
    </source>
</evidence>
<evidence type="ECO:0000256" key="3">
    <source>
        <dbReference type="ARBA" id="ARBA00022475"/>
    </source>
</evidence>
<dbReference type="CDD" id="cd06582">
    <property type="entry name" value="TM_PBP1_LivH_like"/>
    <property type="match status" value="1"/>
</dbReference>
<evidence type="ECO:0000256" key="2">
    <source>
        <dbReference type="ARBA" id="ARBA00022448"/>
    </source>
</evidence>
<name>A0A1T4LAN7_9FIRM</name>
<dbReference type="PANTHER" id="PTHR11795">
    <property type="entry name" value="BRANCHED-CHAIN AMINO ACID TRANSPORT SYSTEM PERMEASE PROTEIN LIVH"/>
    <property type="match status" value="1"/>
</dbReference>
<feature type="transmembrane region" description="Helical" evidence="10">
    <location>
        <begin position="65"/>
        <end position="86"/>
    </location>
</feature>
<dbReference type="GO" id="GO:0005886">
    <property type="term" value="C:plasma membrane"/>
    <property type="evidence" value="ECO:0007669"/>
    <property type="project" value="UniProtKB-SubCell"/>
</dbReference>
<dbReference type="AlphaFoldDB" id="A0A1T4LAN7"/>
<dbReference type="GO" id="GO:0015808">
    <property type="term" value="P:L-alanine transport"/>
    <property type="evidence" value="ECO:0007669"/>
    <property type="project" value="TreeGrafter"/>
</dbReference>
<keyword evidence="3" id="KW-1003">Cell membrane</keyword>
<keyword evidence="6" id="KW-0029">Amino-acid transport</keyword>
<accession>A0A1T4LAN7</accession>
<gene>
    <name evidence="11" type="ORF">SAMN02745191_0816</name>
</gene>
<sequence length="294" mass="31467">MNISQFFLQLINGLNIGSIYALVALGYTMVYGIAKLINFAHGEIIMVGSYTVFVCTTLMGMPIWLSIPVSIIVCAGLGICIEKVAYKPLRNASRIYLLITAIGISFFLQSLFQLIFTSNPKSFPTIIQLPPLTLGSFSISANYYLTFVVSVILMIVLDRFVKLTKTGRAMRAVSEDQGAAQLMGININKTISITFAIGSALAAVAGILYSSSYPLINPFMGSTLGIKAFIAAVVGGIGIIPGAVLGGFILGIIESLTKAYISSQMTDAIVFLVLIVVLVFKPAGLLGKNRKEKV</sequence>
<keyword evidence="12" id="KW-1185">Reference proteome</keyword>
<evidence type="ECO:0000256" key="4">
    <source>
        <dbReference type="ARBA" id="ARBA00022519"/>
    </source>
</evidence>
<organism evidence="11 12">
    <name type="scientific">Anaerorhabdus furcosa</name>
    <dbReference type="NCBI Taxonomy" id="118967"/>
    <lineage>
        <taxon>Bacteria</taxon>
        <taxon>Bacillati</taxon>
        <taxon>Bacillota</taxon>
        <taxon>Erysipelotrichia</taxon>
        <taxon>Erysipelotrichales</taxon>
        <taxon>Erysipelotrichaceae</taxon>
        <taxon>Anaerorhabdus</taxon>
    </lineage>
</organism>
<keyword evidence="8 10" id="KW-0472">Membrane</keyword>
<feature type="transmembrane region" description="Helical" evidence="10">
    <location>
        <begin position="265"/>
        <end position="284"/>
    </location>
</feature>
<proteinExistence type="inferred from homology"/>
<reference evidence="12" key="1">
    <citation type="submission" date="2017-02" db="EMBL/GenBank/DDBJ databases">
        <authorList>
            <person name="Varghese N."/>
            <person name="Submissions S."/>
        </authorList>
    </citation>
    <scope>NUCLEOTIDE SEQUENCE [LARGE SCALE GENOMIC DNA]</scope>
    <source>
        <strain evidence="12">ATCC 25662</strain>
    </source>
</reference>
<dbReference type="GO" id="GO:0015188">
    <property type="term" value="F:L-isoleucine transmembrane transporter activity"/>
    <property type="evidence" value="ECO:0007669"/>
    <property type="project" value="TreeGrafter"/>
</dbReference>
<dbReference type="GO" id="GO:1903806">
    <property type="term" value="P:L-isoleucine import across plasma membrane"/>
    <property type="evidence" value="ECO:0007669"/>
    <property type="project" value="TreeGrafter"/>
</dbReference>
<dbReference type="GO" id="GO:0015192">
    <property type="term" value="F:L-phenylalanine transmembrane transporter activity"/>
    <property type="evidence" value="ECO:0007669"/>
    <property type="project" value="TreeGrafter"/>
</dbReference>
<feature type="transmembrane region" description="Helical" evidence="10">
    <location>
        <begin position="229"/>
        <end position="253"/>
    </location>
</feature>
<dbReference type="PANTHER" id="PTHR11795:SF371">
    <property type="entry name" value="HIGH-AFFINITY BRANCHED-CHAIN AMINO ACID TRANSPORT SYSTEM PERMEASE PROTEIN LIVH"/>
    <property type="match status" value="1"/>
</dbReference>
<keyword evidence="5 10" id="KW-0812">Transmembrane</keyword>
<feature type="transmembrane region" description="Helical" evidence="10">
    <location>
        <begin position="191"/>
        <end position="209"/>
    </location>
</feature>
<evidence type="ECO:0000256" key="10">
    <source>
        <dbReference type="SAM" id="Phobius"/>
    </source>
</evidence>
<dbReference type="Pfam" id="PF02653">
    <property type="entry name" value="BPD_transp_2"/>
    <property type="match status" value="1"/>
</dbReference>
<protein>
    <submittedName>
        <fullName evidence="11">Branched-chain amino acid transport system permease protein</fullName>
    </submittedName>
</protein>
<evidence type="ECO:0000256" key="1">
    <source>
        <dbReference type="ARBA" id="ARBA00004651"/>
    </source>
</evidence>
<dbReference type="Proteomes" id="UP000243297">
    <property type="component" value="Unassembled WGS sequence"/>
</dbReference>
<dbReference type="GO" id="GO:0005304">
    <property type="term" value="F:L-valine transmembrane transporter activity"/>
    <property type="evidence" value="ECO:0007669"/>
    <property type="project" value="TreeGrafter"/>
</dbReference>
<feature type="transmembrane region" description="Helical" evidence="10">
    <location>
        <begin position="6"/>
        <end position="27"/>
    </location>
</feature>
<evidence type="ECO:0000256" key="5">
    <source>
        <dbReference type="ARBA" id="ARBA00022692"/>
    </source>
</evidence>
<evidence type="ECO:0000256" key="7">
    <source>
        <dbReference type="ARBA" id="ARBA00022989"/>
    </source>
</evidence>
<evidence type="ECO:0000256" key="6">
    <source>
        <dbReference type="ARBA" id="ARBA00022970"/>
    </source>
</evidence>
<keyword evidence="2" id="KW-0813">Transport</keyword>
<feature type="transmembrane region" description="Helical" evidence="10">
    <location>
        <begin position="95"/>
        <end position="116"/>
    </location>
</feature>
<dbReference type="InterPro" id="IPR052157">
    <property type="entry name" value="BCAA_transport_permease"/>
</dbReference>
<dbReference type="OrthoDB" id="9807115at2"/>
<comment type="similarity">
    <text evidence="9">Belongs to the binding-protein-dependent transport system permease family. LivHM subfamily.</text>
</comment>
<evidence type="ECO:0000313" key="11">
    <source>
        <dbReference type="EMBL" id="SJZ51815.1"/>
    </source>
</evidence>
<dbReference type="InterPro" id="IPR001851">
    <property type="entry name" value="ABC_transp_permease"/>
</dbReference>
<keyword evidence="7 10" id="KW-1133">Transmembrane helix</keyword>
<dbReference type="GO" id="GO:0042941">
    <property type="term" value="P:D-alanine transmembrane transport"/>
    <property type="evidence" value="ECO:0007669"/>
    <property type="project" value="TreeGrafter"/>
</dbReference>
<evidence type="ECO:0000256" key="8">
    <source>
        <dbReference type="ARBA" id="ARBA00023136"/>
    </source>
</evidence>
<dbReference type="EMBL" id="FUWY01000002">
    <property type="protein sequence ID" value="SJZ51815.1"/>
    <property type="molecule type" value="Genomic_DNA"/>
</dbReference>
<feature type="transmembrane region" description="Helical" evidence="10">
    <location>
        <begin position="141"/>
        <end position="161"/>
    </location>
</feature>
<evidence type="ECO:0000256" key="9">
    <source>
        <dbReference type="ARBA" id="ARBA00037998"/>
    </source>
</evidence>